<reference evidence="1 2" key="1">
    <citation type="submission" date="2018-09" db="EMBL/GenBank/DDBJ databases">
        <title>Genomic investigation of the strawberry pathogen Phytophthora fragariae indicates pathogenicity is determined by transcriptional variation in three key races.</title>
        <authorList>
            <person name="Adams T.M."/>
            <person name="Armitage A.D."/>
            <person name="Sobczyk M.K."/>
            <person name="Bates H.J."/>
            <person name="Dunwell J.M."/>
            <person name="Nellist C.F."/>
            <person name="Harrison R.J."/>
        </authorList>
    </citation>
    <scope>NUCLEOTIDE SEQUENCE [LARGE SCALE GENOMIC DNA]</scope>
    <source>
        <strain evidence="1 2">SCRP324</strain>
    </source>
</reference>
<dbReference type="OrthoDB" id="10364337at2759"/>
<organism evidence="1 2">
    <name type="scientific">Phytophthora rubi</name>
    <dbReference type="NCBI Taxonomy" id="129364"/>
    <lineage>
        <taxon>Eukaryota</taxon>
        <taxon>Sar</taxon>
        <taxon>Stramenopiles</taxon>
        <taxon>Oomycota</taxon>
        <taxon>Peronosporomycetes</taxon>
        <taxon>Peronosporales</taxon>
        <taxon>Peronosporaceae</taxon>
        <taxon>Phytophthora</taxon>
    </lineage>
</organism>
<dbReference type="AlphaFoldDB" id="A0A6A3G0Q0"/>
<comment type="caution">
    <text evidence="1">The sequence shown here is derived from an EMBL/GenBank/DDBJ whole genome shotgun (WGS) entry which is preliminary data.</text>
</comment>
<gene>
    <name evidence="1" type="ORF">PR002_g33191</name>
</gene>
<dbReference type="EMBL" id="QXFU01013572">
    <property type="protein sequence ID" value="KAE8950703.1"/>
    <property type="molecule type" value="Genomic_DNA"/>
</dbReference>
<sequence>MSARAPQRALVTAHHLVQLALHARSSRGRQVVVCLAPSPSFFSRAPALAVCRWSRCIRATHDQRHRNYHNSYAPSCLARPCCACAAACCACAPCPGALTSHARLGQWHDSLAGLATPAAVADAPRRAGAAAPWSASASCGRGC</sequence>
<evidence type="ECO:0000313" key="1">
    <source>
        <dbReference type="EMBL" id="KAE8950703.1"/>
    </source>
</evidence>
<accession>A0A6A3G0Q0</accession>
<evidence type="ECO:0000313" key="2">
    <source>
        <dbReference type="Proteomes" id="UP000435112"/>
    </source>
</evidence>
<dbReference type="Proteomes" id="UP000435112">
    <property type="component" value="Unassembled WGS sequence"/>
</dbReference>
<name>A0A6A3G0Q0_9STRA</name>
<protein>
    <submittedName>
        <fullName evidence="1">Uncharacterized protein</fullName>
    </submittedName>
</protein>
<proteinExistence type="predicted"/>